<dbReference type="SUPFAM" id="SSF53254">
    <property type="entry name" value="Phosphoglycerate mutase-like"/>
    <property type="match status" value="1"/>
</dbReference>
<dbReference type="RefSeq" id="WP_073276473.1">
    <property type="nucleotide sequence ID" value="NZ_FRAC01000012.1"/>
</dbReference>
<evidence type="ECO:0000313" key="1">
    <source>
        <dbReference type="EMBL" id="SHK46974.1"/>
    </source>
</evidence>
<organism evidence="1 2">
    <name type="scientific">Anaerocolumna jejuensis DSM 15929</name>
    <dbReference type="NCBI Taxonomy" id="1121322"/>
    <lineage>
        <taxon>Bacteria</taxon>
        <taxon>Bacillati</taxon>
        <taxon>Bacillota</taxon>
        <taxon>Clostridia</taxon>
        <taxon>Lachnospirales</taxon>
        <taxon>Lachnospiraceae</taxon>
        <taxon>Anaerocolumna</taxon>
    </lineage>
</organism>
<dbReference type="Pfam" id="PF00300">
    <property type="entry name" value="His_Phos_1"/>
    <property type="match status" value="1"/>
</dbReference>
<dbReference type="AlphaFoldDB" id="A0A1M6SQE9"/>
<dbReference type="CDD" id="cd07067">
    <property type="entry name" value="HP_PGM_like"/>
    <property type="match status" value="1"/>
</dbReference>
<dbReference type="OrthoDB" id="9782128at2"/>
<accession>A0A1M6SQE9</accession>
<dbReference type="Proteomes" id="UP000184386">
    <property type="component" value="Unassembled WGS sequence"/>
</dbReference>
<keyword evidence="2" id="KW-1185">Reference proteome</keyword>
<dbReference type="Gene3D" id="3.40.50.1240">
    <property type="entry name" value="Phosphoglycerate mutase-like"/>
    <property type="match status" value="1"/>
</dbReference>
<dbReference type="SMART" id="SM00855">
    <property type="entry name" value="PGAM"/>
    <property type="match status" value="1"/>
</dbReference>
<dbReference type="InterPro" id="IPR029033">
    <property type="entry name" value="His_PPase_superfam"/>
</dbReference>
<protein>
    <submittedName>
        <fullName evidence="1">Probable phosphoglycerate mutase</fullName>
    </submittedName>
</protein>
<dbReference type="STRING" id="1121322.SAMN02745136_02556"/>
<proteinExistence type="predicted"/>
<name>A0A1M6SQE9_9FIRM</name>
<evidence type="ECO:0000313" key="2">
    <source>
        <dbReference type="Proteomes" id="UP000184386"/>
    </source>
</evidence>
<gene>
    <name evidence="1" type="ORF">SAMN02745136_02556</name>
</gene>
<sequence>MKLIIIRHGDPDYSIDSLTEKGWREAEMLSDKVTAMKVKEFYLSPLGRAKDTASVSLKKMNREGRVLPWLREFEAPIIDENTGTERVPWDWLPADWTKVEEYYDRNLWHKTPVMQAGHVQEEALKVYAGLDEILKEHGYVREGRLYHAVRPNNDTIVLFCHFGVECVMLGHLLGISPMILWHGFCAAPTSVTTLITEERRKGIACFRMSSFGDISHLYAAGEEPAFAARFCETYDNMEERHD</sequence>
<reference evidence="1 2" key="1">
    <citation type="submission" date="2016-11" db="EMBL/GenBank/DDBJ databases">
        <authorList>
            <person name="Jaros S."/>
            <person name="Januszkiewicz K."/>
            <person name="Wedrychowicz H."/>
        </authorList>
    </citation>
    <scope>NUCLEOTIDE SEQUENCE [LARGE SCALE GENOMIC DNA]</scope>
    <source>
        <strain evidence="1 2">DSM 15929</strain>
    </source>
</reference>
<dbReference type="InterPro" id="IPR013078">
    <property type="entry name" value="His_Pase_superF_clade-1"/>
</dbReference>
<dbReference type="EMBL" id="FRAC01000012">
    <property type="protein sequence ID" value="SHK46974.1"/>
    <property type="molecule type" value="Genomic_DNA"/>
</dbReference>